<dbReference type="InterPro" id="IPR038190">
    <property type="entry name" value="SRI_sf"/>
</dbReference>
<comment type="subcellular location">
    <subcellularLocation>
        <location evidence="3">Chromosome</location>
    </subcellularLocation>
    <subcellularLocation>
        <location evidence="2">Nucleus</location>
    </subcellularLocation>
</comment>
<feature type="region of interest" description="Disordered" evidence="16">
    <location>
        <begin position="585"/>
        <end position="629"/>
    </location>
</feature>
<dbReference type="InterPro" id="IPR006560">
    <property type="entry name" value="AWS_dom"/>
</dbReference>
<evidence type="ECO:0000256" key="6">
    <source>
        <dbReference type="ARBA" id="ARBA00022454"/>
    </source>
</evidence>
<dbReference type="Proteomes" id="UP000037122">
    <property type="component" value="Unassembled WGS sequence"/>
</dbReference>
<dbReference type="Pfam" id="PF17907">
    <property type="entry name" value="AWS"/>
    <property type="match status" value="1"/>
</dbReference>
<comment type="catalytic activity">
    <reaction evidence="15">
        <text>L-lysyl(36)-[histone H3] + 3 S-adenosyl-L-methionine = N(6),N(6),N(6)-trimethyl-L-lysyl(36)-[histone H3] + 3 S-adenosyl-L-homocysteine + 3 H(+)</text>
        <dbReference type="Rhea" id="RHEA:60324"/>
        <dbReference type="Rhea" id="RHEA-COMP:9785"/>
        <dbReference type="Rhea" id="RHEA-COMP:15536"/>
        <dbReference type="ChEBI" id="CHEBI:15378"/>
        <dbReference type="ChEBI" id="CHEBI:29969"/>
        <dbReference type="ChEBI" id="CHEBI:57856"/>
        <dbReference type="ChEBI" id="CHEBI:59789"/>
        <dbReference type="ChEBI" id="CHEBI:61961"/>
        <dbReference type="EC" id="2.1.1.359"/>
    </reaction>
</comment>
<dbReference type="SUPFAM" id="SSF47676">
    <property type="entry name" value="Conserved domain common to transcription factors TFIIS, elongin A, CRSP70"/>
    <property type="match status" value="1"/>
</dbReference>
<dbReference type="CDD" id="cd00201">
    <property type="entry name" value="WW"/>
    <property type="match status" value="1"/>
</dbReference>
<evidence type="ECO:0000256" key="15">
    <source>
        <dbReference type="ARBA" id="ARBA00047545"/>
    </source>
</evidence>
<dbReference type="PROSITE" id="PS50280">
    <property type="entry name" value="SET"/>
    <property type="match status" value="1"/>
</dbReference>
<evidence type="ECO:0000256" key="16">
    <source>
        <dbReference type="SAM" id="MobiDB-lite"/>
    </source>
</evidence>
<dbReference type="PANTHER" id="PTHR22884">
    <property type="entry name" value="SET DOMAIN PROTEINS"/>
    <property type="match status" value="1"/>
</dbReference>
<dbReference type="InterPro" id="IPR046341">
    <property type="entry name" value="SET_dom_sf"/>
</dbReference>
<dbReference type="InterPro" id="IPR013257">
    <property type="entry name" value="SRI"/>
</dbReference>
<name>A0A0L0P3R3_CANAR</name>
<dbReference type="PROSITE" id="PS51568">
    <property type="entry name" value="SAM_MT43_SET2_1"/>
    <property type="match status" value="1"/>
</dbReference>
<feature type="domain" description="Post-SET" evidence="19">
    <location>
        <begin position="225"/>
        <end position="241"/>
    </location>
</feature>
<dbReference type="VEuPathDB" id="FungiDB:CJJ09_000656"/>
<keyword evidence="12" id="KW-0804">Transcription</keyword>
<feature type="region of interest" description="Disordered" evidence="16">
    <location>
        <begin position="708"/>
        <end position="730"/>
    </location>
</feature>
<evidence type="ECO:0000259" key="17">
    <source>
        <dbReference type="PROSITE" id="PS50020"/>
    </source>
</evidence>
<evidence type="ECO:0000259" key="19">
    <source>
        <dbReference type="PROSITE" id="PS50868"/>
    </source>
</evidence>
<dbReference type="CDD" id="cd19172">
    <property type="entry name" value="SET_SETD2"/>
    <property type="match status" value="1"/>
</dbReference>
<dbReference type="CDD" id="cd22249">
    <property type="entry name" value="UDM1_RNF168_RNF169-like"/>
    <property type="match status" value="1"/>
</dbReference>
<feature type="domain" description="SET" evidence="18">
    <location>
        <begin position="101"/>
        <end position="218"/>
    </location>
</feature>
<dbReference type="InterPro" id="IPR044437">
    <property type="entry name" value="SETD2/Set2_SET"/>
</dbReference>
<dbReference type="InterPro" id="IPR050777">
    <property type="entry name" value="SET2_Histone-Lys_MeTrsfase"/>
</dbReference>
<dbReference type="SMART" id="SM00508">
    <property type="entry name" value="PostSET"/>
    <property type="match status" value="1"/>
</dbReference>
<evidence type="ECO:0000256" key="13">
    <source>
        <dbReference type="ARBA" id="ARBA00023242"/>
    </source>
</evidence>
<gene>
    <name evidence="21" type="ORF">QG37_01744</name>
</gene>
<evidence type="ECO:0000256" key="14">
    <source>
        <dbReference type="ARBA" id="ARBA00030091"/>
    </source>
</evidence>
<dbReference type="Pfam" id="PF08711">
    <property type="entry name" value="Med26"/>
    <property type="match status" value="1"/>
</dbReference>
<evidence type="ECO:0000256" key="9">
    <source>
        <dbReference type="ARBA" id="ARBA00022679"/>
    </source>
</evidence>
<keyword evidence="9" id="KW-0808">Transferase</keyword>
<dbReference type="PROSITE" id="PS51215">
    <property type="entry name" value="AWS"/>
    <property type="match status" value="1"/>
</dbReference>
<proteinExistence type="predicted"/>
<accession>A0A0L0P3R3</accession>
<feature type="compositionally biased region" description="Polar residues" evidence="16">
    <location>
        <begin position="719"/>
        <end position="730"/>
    </location>
</feature>
<protein>
    <recommendedName>
        <fullName evidence="5">Histone-lysine N-methyltransferase, H3 lysine-36 specific</fullName>
        <ecNumber evidence="4">2.1.1.359</ecNumber>
    </recommendedName>
    <alternativeName>
        <fullName evidence="14">SET domain-containing protein 2</fullName>
    </alternativeName>
</protein>
<dbReference type="Pfam" id="PF00856">
    <property type="entry name" value="SET"/>
    <property type="match status" value="1"/>
</dbReference>
<evidence type="ECO:0000256" key="2">
    <source>
        <dbReference type="ARBA" id="ARBA00004123"/>
    </source>
</evidence>
<dbReference type="GO" id="GO:0005634">
    <property type="term" value="C:nucleus"/>
    <property type="evidence" value="ECO:0007669"/>
    <property type="project" value="UniProtKB-SubCell"/>
</dbReference>
<evidence type="ECO:0000256" key="11">
    <source>
        <dbReference type="ARBA" id="ARBA00023015"/>
    </source>
</evidence>
<dbReference type="SMART" id="SM00456">
    <property type="entry name" value="WW"/>
    <property type="match status" value="1"/>
</dbReference>
<evidence type="ECO:0000313" key="22">
    <source>
        <dbReference type="Proteomes" id="UP000037122"/>
    </source>
</evidence>
<keyword evidence="11" id="KW-0805">Transcription regulation</keyword>
<evidence type="ECO:0000259" key="18">
    <source>
        <dbReference type="PROSITE" id="PS50280"/>
    </source>
</evidence>
<feature type="compositionally biased region" description="Basic and acidic residues" evidence="16">
    <location>
        <begin position="546"/>
        <end position="558"/>
    </location>
</feature>
<dbReference type="Pfam" id="PF00397">
    <property type="entry name" value="WW"/>
    <property type="match status" value="1"/>
</dbReference>
<reference evidence="22" key="1">
    <citation type="journal article" date="2015" name="BMC Genomics">
        <title>Draft genome of a commonly misdiagnosed multidrug resistant pathogen Candida auris.</title>
        <authorList>
            <person name="Chatterjee S."/>
            <person name="Alampalli S.V."/>
            <person name="Nageshan R.K."/>
            <person name="Chettiar S.T."/>
            <person name="Joshi S."/>
            <person name="Tatu U.S."/>
        </authorList>
    </citation>
    <scope>NUCLEOTIDE SEQUENCE [LARGE SCALE GENOMIC DNA]</scope>
    <source>
        <strain evidence="22">6684</strain>
    </source>
</reference>
<evidence type="ECO:0000259" key="20">
    <source>
        <dbReference type="PROSITE" id="PS51215"/>
    </source>
</evidence>
<dbReference type="InterPro" id="IPR017923">
    <property type="entry name" value="TFIIS_N"/>
</dbReference>
<evidence type="ECO:0000256" key="8">
    <source>
        <dbReference type="ARBA" id="ARBA00022603"/>
    </source>
</evidence>
<evidence type="ECO:0000256" key="5">
    <source>
        <dbReference type="ARBA" id="ARBA00018028"/>
    </source>
</evidence>
<feature type="domain" description="AWS" evidence="20">
    <location>
        <begin position="43"/>
        <end position="99"/>
    </location>
</feature>
<feature type="compositionally biased region" description="Polar residues" evidence="16">
    <location>
        <begin position="465"/>
        <end position="474"/>
    </location>
</feature>
<dbReference type="FunFam" id="2.170.270.10:FF:000033">
    <property type="entry name" value="Histone-lysine N-methyltransferase"/>
    <property type="match status" value="1"/>
</dbReference>
<keyword evidence="13" id="KW-0539">Nucleus</keyword>
<dbReference type="EC" id="2.1.1.359" evidence="4"/>
<sequence length="730" mass="83166">MSNGTTPELFMNAEDKTAEAKTKFTEIVECTYLSKSLGSIALKELMACDCAEEWDHEKQMNMACGEHSHCINRVTSVECTNKLCFCGKDCQNQRFQKKQYSEVKVIQTENKGYGLVAEKPISEGAFVYEYIGEVIDEATFRQRMIDYDTRKLRHFYFMMLTKDAFIDATDKGSLARFCNHSCSPNAYVDKWVVGDKLRMGIFAKREIQPGEEITFDYNVDRYGAQLQPCYCGSANCLGWMGGKTQTDAALLLPDGISEALGVTRAQEKAWLKRNKQAKVAQQNAEATINEDFVKSLEVEALSEADVSKAMAALMKAEDVIVVEKIIERLYLTEDAKINSIIVRLHGYKTLSQVLKDHASDLDDLTSKVLLILKRWPTMTRNKIELSQIEDVVKKIVEDTENPEIRELGSELLSDWSKLEMAYRIPKNREGSAKAERAGRGSMSPLYGRTVRLASPTWGYEDATEQGGNESPQSDVNDDDELPPGWQKAVDPNTDTVYYYHAELGISKWEKPKGIVPKGPSFPKGPAKQKQFKNQQPKGKLRVGKPNHKEGDFSSIEEEKLRKLKEEQFKEMQQKEKLLQDLIAQSQQEAEEKKKQAEEARRAKLEKINQKRKQKEMARVRAKLPPSKESVEVQWTKTLAKYIPNMIKKYEAEIGHENVKGCARDLVKILLSKETKRDPDSPPPKELDNAKLKKLKEFSSNFMQKFLIKFRNKRPRTEQTHSNGQSEKQAT</sequence>
<dbReference type="Pfam" id="PF08236">
    <property type="entry name" value="SRI"/>
    <property type="match status" value="1"/>
</dbReference>
<feature type="compositionally biased region" description="Basic and acidic residues" evidence="16">
    <location>
        <begin position="589"/>
        <end position="618"/>
    </location>
</feature>
<dbReference type="PROSITE" id="PS50868">
    <property type="entry name" value="POST_SET"/>
    <property type="match status" value="1"/>
</dbReference>
<dbReference type="Gene3D" id="2.170.270.10">
    <property type="entry name" value="SET domain"/>
    <property type="match status" value="1"/>
</dbReference>
<keyword evidence="6" id="KW-0158">Chromosome</keyword>
<evidence type="ECO:0000256" key="3">
    <source>
        <dbReference type="ARBA" id="ARBA00004286"/>
    </source>
</evidence>
<keyword evidence="7" id="KW-0678">Repressor</keyword>
<evidence type="ECO:0000313" key="21">
    <source>
        <dbReference type="EMBL" id="KNE00875.1"/>
    </source>
</evidence>
<dbReference type="GO" id="GO:0006355">
    <property type="term" value="P:regulation of DNA-templated transcription"/>
    <property type="evidence" value="ECO:0007669"/>
    <property type="project" value="InterPro"/>
</dbReference>
<evidence type="ECO:0000256" key="12">
    <source>
        <dbReference type="ARBA" id="ARBA00023163"/>
    </source>
</evidence>
<dbReference type="Gene3D" id="1.10.1740.100">
    <property type="entry name" value="Set2, Rpb1 interacting domain"/>
    <property type="match status" value="1"/>
</dbReference>
<feature type="region of interest" description="Disordered" evidence="16">
    <location>
        <begin position="672"/>
        <end position="691"/>
    </location>
</feature>
<dbReference type="GO" id="GO:0005694">
    <property type="term" value="C:chromosome"/>
    <property type="evidence" value="ECO:0007669"/>
    <property type="project" value="UniProtKB-SubCell"/>
</dbReference>
<dbReference type="InterPro" id="IPR001214">
    <property type="entry name" value="SET_dom"/>
</dbReference>
<dbReference type="VEuPathDB" id="FungiDB:CJJ07_004444"/>
<dbReference type="SMART" id="SM00570">
    <property type="entry name" value="AWS"/>
    <property type="match status" value="1"/>
</dbReference>
<keyword evidence="8" id="KW-0489">Methyltransferase</keyword>
<evidence type="ECO:0000256" key="7">
    <source>
        <dbReference type="ARBA" id="ARBA00022491"/>
    </source>
</evidence>
<dbReference type="SMART" id="SM00317">
    <property type="entry name" value="SET"/>
    <property type="match status" value="1"/>
</dbReference>
<dbReference type="AlphaFoldDB" id="A0A0L0P3R3"/>
<dbReference type="GO" id="GO:0032259">
    <property type="term" value="P:methylation"/>
    <property type="evidence" value="ECO:0007669"/>
    <property type="project" value="UniProtKB-KW"/>
</dbReference>
<dbReference type="Gene3D" id="2.20.70.10">
    <property type="match status" value="1"/>
</dbReference>
<feature type="region of interest" description="Disordered" evidence="16">
    <location>
        <begin position="510"/>
        <end position="558"/>
    </location>
</feature>
<evidence type="ECO:0000256" key="10">
    <source>
        <dbReference type="ARBA" id="ARBA00022691"/>
    </source>
</evidence>
<dbReference type="InterPro" id="IPR001202">
    <property type="entry name" value="WW_dom"/>
</dbReference>
<evidence type="ECO:0000256" key="1">
    <source>
        <dbReference type="ARBA" id="ARBA00003901"/>
    </source>
</evidence>
<dbReference type="SUPFAM" id="SSF82199">
    <property type="entry name" value="SET domain"/>
    <property type="match status" value="1"/>
</dbReference>
<dbReference type="InterPro" id="IPR025788">
    <property type="entry name" value="Set2_fungi"/>
</dbReference>
<feature type="domain" description="WW" evidence="17">
    <location>
        <begin position="479"/>
        <end position="513"/>
    </location>
</feature>
<dbReference type="VEuPathDB" id="FungiDB:B9J08_003450"/>
<dbReference type="SUPFAM" id="SSF51045">
    <property type="entry name" value="WW domain"/>
    <property type="match status" value="1"/>
</dbReference>
<dbReference type="VEuPathDB" id="FungiDB:QG37_01744"/>
<keyword evidence="10" id="KW-0949">S-adenosyl-L-methionine</keyword>
<dbReference type="VEuPathDB" id="FungiDB:CJI96_0002018"/>
<dbReference type="InterPro" id="IPR035441">
    <property type="entry name" value="TFIIS/LEDGF_dom_sf"/>
</dbReference>
<dbReference type="InterPro" id="IPR036020">
    <property type="entry name" value="WW_dom_sf"/>
</dbReference>
<dbReference type="InterPro" id="IPR003616">
    <property type="entry name" value="Post-SET_dom"/>
</dbReference>
<evidence type="ECO:0000256" key="4">
    <source>
        <dbReference type="ARBA" id="ARBA00012178"/>
    </source>
</evidence>
<comment type="caution">
    <text evidence="21">The sequence shown here is derived from an EMBL/GenBank/DDBJ whole genome shotgun (WGS) entry which is preliminary data.</text>
</comment>
<dbReference type="GO" id="GO:0140955">
    <property type="term" value="F:histone H3K36 trimethyltransferase activity"/>
    <property type="evidence" value="ECO:0007669"/>
    <property type="project" value="UniProtKB-EC"/>
</dbReference>
<comment type="function">
    <text evidence="1">Histone methyltransferase that trimethylates histone H3 'Lys-36' forming H3K36me3. Involved in transcription elongation as well as in transcription repression.</text>
</comment>
<dbReference type="EMBL" id="LGST01000016">
    <property type="protein sequence ID" value="KNE00875.1"/>
    <property type="molecule type" value="Genomic_DNA"/>
</dbReference>
<feature type="region of interest" description="Disordered" evidence="16">
    <location>
        <begin position="459"/>
        <end position="491"/>
    </location>
</feature>
<organism evidence="21 22">
    <name type="scientific">Candidozyma auris</name>
    <name type="common">Yeast</name>
    <name type="synonym">Candida auris</name>
    <dbReference type="NCBI Taxonomy" id="498019"/>
    <lineage>
        <taxon>Eukaryota</taxon>
        <taxon>Fungi</taxon>
        <taxon>Dikarya</taxon>
        <taxon>Ascomycota</taxon>
        <taxon>Saccharomycotina</taxon>
        <taxon>Pichiomycetes</taxon>
        <taxon>Metschnikowiaceae</taxon>
        <taxon>Candidozyma</taxon>
    </lineage>
</organism>
<dbReference type="VEuPathDB" id="FungiDB:CJI97_003524"/>
<dbReference type="PROSITE" id="PS50020">
    <property type="entry name" value="WW_DOMAIN_2"/>
    <property type="match status" value="1"/>
</dbReference>